<sequence length="306" mass="34407">MTAVPKVSVGLPVYNGGRYLEEALSSVLAQTHQDLEVVISDNGSTDYTQSICERFAALDNRVRYIRHETNKGAAFNHNFVVTAAKGQYFRWYAYDDRLEPTCLEKCVRVLDADPTVVLAWPQTIVIDGAGDVVGPYRSDLPWDNATAVSRLRSLLGRPTEETLLHMCYPVYGLIRREVMLGTGLLGAYNGADTVLLTELALRGRWQQIPEPLFYNRRHAGSSAVDKSPETVAAWFDPARAEVFPMPWSRQFEGYVRAVRAAPLSARERAACTSVLAHWFAHDRRWRVIAGELRIRARQRRVGVRGS</sequence>
<dbReference type="InterPro" id="IPR001173">
    <property type="entry name" value="Glyco_trans_2-like"/>
</dbReference>
<feature type="domain" description="Glycosyltransferase 2-like" evidence="1">
    <location>
        <begin position="8"/>
        <end position="178"/>
    </location>
</feature>
<dbReference type="SUPFAM" id="SSF53448">
    <property type="entry name" value="Nucleotide-diphospho-sugar transferases"/>
    <property type="match status" value="1"/>
</dbReference>
<accession>A0A0K1JH69</accession>
<dbReference type="PANTHER" id="PTHR43685">
    <property type="entry name" value="GLYCOSYLTRANSFERASE"/>
    <property type="match status" value="1"/>
</dbReference>
<dbReference type="CDD" id="cd00761">
    <property type="entry name" value="Glyco_tranf_GTA_type"/>
    <property type="match status" value="1"/>
</dbReference>
<evidence type="ECO:0000259" key="1">
    <source>
        <dbReference type="Pfam" id="PF00535"/>
    </source>
</evidence>
<dbReference type="PANTHER" id="PTHR43685:SF2">
    <property type="entry name" value="GLYCOSYLTRANSFERASE 2-LIKE DOMAIN-CONTAINING PROTEIN"/>
    <property type="match status" value="1"/>
</dbReference>
<keyword evidence="3" id="KW-1185">Reference proteome</keyword>
<dbReference type="InterPro" id="IPR050834">
    <property type="entry name" value="Glycosyltransf_2"/>
</dbReference>
<evidence type="ECO:0000313" key="2">
    <source>
        <dbReference type="EMBL" id="AKU15933.1"/>
    </source>
</evidence>
<dbReference type="RefSeq" id="WP_052591013.1">
    <property type="nucleotide sequence ID" value="NZ_CP011112.1"/>
</dbReference>
<reference evidence="2 3" key="1">
    <citation type="submission" date="2015-03" db="EMBL/GenBank/DDBJ databases">
        <title>Luteipulveratus halotolerans sp. nov., a novel actinobacterium (Dermacoccaceae) from Sarawak, Malaysia.</title>
        <authorList>
            <person name="Juboi H."/>
            <person name="Basik A."/>
            <person name="Shamsul S.S."/>
            <person name="Arnold P."/>
            <person name="Schmitt E.K."/>
            <person name="Sanglier J.-J."/>
            <person name="Yeo T."/>
        </authorList>
    </citation>
    <scope>NUCLEOTIDE SEQUENCE [LARGE SCALE GENOMIC DNA]</scope>
    <source>
        <strain evidence="2 3">MN07-A0370</strain>
    </source>
</reference>
<protein>
    <recommendedName>
        <fullName evidence="1">Glycosyltransferase 2-like domain-containing protein</fullName>
    </recommendedName>
</protein>
<gene>
    <name evidence="2" type="ORF">VV02_08820</name>
</gene>
<dbReference type="Gene3D" id="3.90.550.10">
    <property type="entry name" value="Spore Coat Polysaccharide Biosynthesis Protein SpsA, Chain A"/>
    <property type="match status" value="1"/>
</dbReference>
<evidence type="ECO:0000313" key="3">
    <source>
        <dbReference type="Proteomes" id="UP000066480"/>
    </source>
</evidence>
<dbReference type="STRING" id="571913.VV02_08820"/>
<dbReference type="AlphaFoldDB" id="A0A0K1JH69"/>
<dbReference type="Pfam" id="PF00535">
    <property type="entry name" value="Glycos_transf_2"/>
    <property type="match status" value="1"/>
</dbReference>
<organism evidence="2 3">
    <name type="scientific">Luteipulveratus mongoliensis</name>
    <dbReference type="NCBI Taxonomy" id="571913"/>
    <lineage>
        <taxon>Bacteria</taxon>
        <taxon>Bacillati</taxon>
        <taxon>Actinomycetota</taxon>
        <taxon>Actinomycetes</taxon>
        <taxon>Micrococcales</taxon>
        <taxon>Dermacoccaceae</taxon>
        <taxon>Luteipulveratus</taxon>
    </lineage>
</organism>
<dbReference type="Proteomes" id="UP000066480">
    <property type="component" value="Chromosome"/>
</dbReference>
<dbReference type="KEGG" id="lmoi:VV02_08820"/>
<name>A0A0K1JH69_9MICO</name>
<dbReference type="EMBL" id="CP011112">
    <property type="protein sequence ID" value="AKU15933.1"/>
    <property type="molecule type" value="Genomic_DNA"/>
</dbReference>
<proteinExistence type="predicted"/>
<dbReference type="InterPro" id="IPR029044">
    <property type="entry name" value="Nucleotide-diphossugar_trans"/>
</dbReference>